<evidence type="ECO:0000313" key="2">
    <source>
        <dbReference type="EMBL" id="CAG6654217.1"/>
    </source>
</evidence>
<protein>
    <submittedName>
        <fullName evidence="2">Uncharacterized protein</fullName>
    </submittedName>
</protein>
<proteinExistence type="predicted"/>
<organism evidence="2">
    <name type="scientific">Cacopsylla melanoneura</name>
    <dbReference type="NCBI Taxonomy" id="428564"/>
    <lineage>
        <taxon>Eukaryota</taxon>
        <taxon>Metazoa</taxon>
        <taxon>Ecdysozoa</taxon>
        <taxon>Arthropoda</taxon>
        <taxon>Hexapoda</taxon>
        <taxon>Insecta</taxon>
        <taxon>Pterygota</taxon>
        <taxon>Neoptera</taxon>
        <taxon>Paraneoptera</taxon>
        <taxon>Hemiptera</taxon>
        <taxon>Sternorrhyncha</taxon>
        <taxon>Psylloidea</taxon>
        <taxon>Psyllidae</taxon>
        <taxon>Psyllinae</taxon>
        <taxon>Cacopsylla</taxon>
    </lineage>
</organism>
<reference evidence="2" key="1">
    <citation type="submission" date="2021-05" db="EMBL/GenBank/DDBJ databases">
        <authorList>
            <person name="Alioto T."/>
            <person name="Alioto T."/>
            <person name="Gomez Garrido J."/>
        </authorList>
    </citation>
    <scope>NUCLEOTIDE SEQUENCE</scope>
</reference>
<dbReference type="EMBL" id="HBUF01176948">
    <property type="protein sequence ID" value="CAG6654217.1"/>
    <property type="molecule type" value="Transcribed_RNA"/>
</dbReference>
<sequence>MFSRIMMLFSFYHEYFPGKNIKIWRFFNCHGGLRAPFIWGFWLCSRGSSEKYFWPISKTFFCFSLPPFFLPSIFLALVSQTKGKGERRGQERGYIGFLDA</sequence>
<keyword evidence="1" id="KW-0812">Transmembrane</keyword>
<accession>A0A8D8RR40</accession>
<dbReference type="AlphaFoldDB" id="A0A8D8RR40"/>
<keyword evidence="1" id="KW-1133">Transmembrane helix</keyword>
<keyword evidence="1" id="KW-0472">Membrane</keyword>
<name>A0A8D8RR40_9HEMI</name>
<feature type="transmembrane region" description="Helical" evidence="1">
    <location>
        <begin position="52"/>
        <end position="78"/>
    </location>
</feature>
<evidence type="ECO:0000256" key="1">
    <source>
        <dbReference type="SAM" id="Phobius"/>
    </source>
</evidence>